<dbReference type="Gene3D" id="3.30.70.20">
    <property type="match status" value="1"/>
</dbReference>
<dbReference type="Pfam" id="PF13247">
    <property type="entry name" value="Fer4_11"/>
    <property type="match status" value="1"/>
</dbReference>
<proteinExistence type="predicted"/>
<dbReference type="AlphaFoldDB" id="A0A939NCT8"/>
<sequence>MRKCIFCYPRIESGMPTVCSETCVVVSAI</sequence>
<protein>
    <recommendedName>
        <fullName evidence="1">4Fe-4S ferredoxin-type domain-containing protein</fullName>
    </recommendedName>
</protein>
<gene>
    <name evidence="2" type="ORF">J4727_15945</name>
</gene>
<evidence type="ECO:0000259" key="1">
    <source>
        <dbReference type="Pfam" id="PF13247"/>
    </source>
</evidence>
<name>A0A939NCT8_PRORE</name>
<evidence type="ECO:0000313" key="3">
    <source>
        <dbReference type="Proteomes" id="UP000664477"/>
    </source>
</evidence>
<organism evidence="2 3">
    <name type="scientific">Providencia rettgeri</name>
    <dbReference type="NCBI Taxonomy" id="587"/>
    <lineage>
        <taxon>Bacteria</taxon>
        <taxon>Pseudomonadati</taxon>
        <taxon>Pseudomonadota</taxon>
        <taxon>Gammaproteobacteria</taxon>
        <taxon>Enterobacterales</taxon>
        <taxon>Morganellaceae</taxon>
        <taxon>Providencia</taxon>
    </lineage>
</organism>
<feature type="domain" description="4Fe-4S ferredoxin-type" evidence="1">
    <location>
        <begin position="1"/>
        <end position="24"/>
    </location>
</feature>
<comment type="caution">
    <text evidence="2">The sequence shown here is derived from an EMBL/GenBank/DDBJ whole genome shotgun (WGS) entry which is preliminary data.</text>
</comment>
<dbReference type="SUPFAM" id="SSF54862">
    <property type="entry name" value="4Fe-4S ferredoxins"/>
    <property type="match status" value="1"/>
</dbReference>
<dbReference type="InterPro" id="IPR017896">
    <property type="entry name" value="4Fe4S_Fe-S-bd"/>
</dbReference>
<dbReference type="Proteomes" id="UP000664477">
    <property type="component" value="Unassembled WGS sequence"/>
</dbReference>
<dbReference type="EMBL" id="JAGETQ010000115">
    <property type="protein sequence ID" value="MBO1916475.1"/>
    <property type="molecule type" value="Genomic_DNA"/>
</dbReference>
<accession>A0A939NCT8</accession>
<reference evidence="2" key="1">
    <citation type="submission" date="2021-03" db="EMBL/GenBank/DDBJ databases">
        <title>Molecular epidemiology and mechanisms of colistin and carbapenem resistance in Enterobacteriaceae from clinical isolates, the environment and porcine samples in Pretoria, South Africa.</title>
        <authorList>
            <person name="Bogoshi D."/>
            <person name="Mbelle N.M."/>
            <person name="Naidoo V."/>
            <person name="Osei Sekyere J."/>
        </authorList>
    </citation>
    <scope>NUCLEOTIDE SEQUENCE</scope>
    <source>
        <strain evidence="2">C052</strain>
    </source>
</reference>
<evidence type="ECO:0000313" key="2">
    <source>
        <dbReference type="EMBL" id="MBO1916475.1"/>
    </source>
</evidence>